<evidence type="ECO:0000259" key="2">
    <source>
        <dbReference type="PROSITE" id="PS50883"/>
    </source>
</evidence>
<dbReference type="InterPro" id="IPR043128">
    <property type="entry name" value="Rev_trsase/Diguanyl_cyclase"/>
</dbReference>
<dbReference type="SUPFAM" id="SSF141868">
    <property type="entry name" value="EAL domain-like"/>
    <property type="match status" value="1"/>
</dbReference>
<evidence type="ECO:0000313" key="4">
    <source>
        <dbReference type="EMBL" id="TQS44020.1"/>
    </source>
</evidence>
<dbReference type="EMBL" id="VIRS01000010">
    <property type="protein sequence ID" value="TQS44020.1"/>
    <property type="molecule type" value="Genomic_DNA"/>
</dbReference>
<evidence type="ECO:0000256" key="1">
    <source>
        <dbReference type="SAM" id="Phobius"/>
    </source>
</evidence>
<dbReference type="SMART" id="SM00267">
    <property type="entry name" value="GGDEF"/>
    <property type="match status" value="1"/>
</dbReference>
<dbReference type="PANTHER" id="PTHR44757">
    <property type="entry name" value="DIGUANYLATE CYCLASE DGCP"/>
    <property type="match status" value="1"/>
</dbReference>
<dbReference type="SMART" id="SM00052">
    <property type="entry name" value="EAL"/>
    <property type="match status" value="1"/>
</dbReference>
<dbReference type="OrthoDB" id="3274485at2"/>
<feature type="domain" description="EAL" evidence="2">
    <location>
        <begin position="500"/>
        <end position="755"/>
    </location>
</feature>
<feature type="domain" description="GGDEF" evidence="3">
    <location>
        <begin position="358"/>
        <end position="491"/>
    </location>
</feature>
<feature type="transmembrane region" description="Helical" evidence="1">
    <location>
        <begin position="205"/>
        <end position="225"/>
    </location>
</feature>
<dbReference type="NCBIfam" id="TIGR00254">
    <property type="entry name" value="GGDEF"/>
    <property type="match status" value="1"/>
</dbReference>
<reference evidence="4 5" key="1">
    <citation type="submission" date="2019-07" db="EMBL/GenBank/DDBJ databases">
        <title>Cryptosporangium phraense sp. nov., isolated from plant litter.</title>
        <authorList>
            <person name="Suriyachadkun C."/>
        </authorList>
    </citation>
    <scope>NUCLEOTIDE SEQUENCE [LARGE SCALE GENOMIC DNA]</scope>
    <source>
        <strain evidence="4 5">A-T 5661</strain>
    </source>
</reference>
<dbReference type="SUPFAM" id="SSF55073">
    <property type="entry name" value="Nucleotide cyclase"/>
    <property type="match status" value="1"/>
</dbReference>
<dbReference type="InterPro" id="IPR029787">
    <property type="entry name" value="Nucleotide_cyclase"/>
</dbReference>
<feature type="transmembrane region" description="Helical" evidence="1">
    <location>
        <begin position="73"/>
        <end position="93"/>
    </location>
</feature>
<dbReference type="Gene3D" id="3.30.70.270">
    <property type="match status" value="1"/>
</dbReference>
<protein>
    <submittedName>
        <fullName evidence="4">EAL domain-containing protein</fullName>
    </submittedName>
</protein>
<evidence type="ECO:0000259" key="3">
    <source>
        <dbReference type="PROSITE" id="PS50887"/>
    </source>
</evidence>
<proteinExistence type="predicted"/>
<dbReference type="RefSeq" id="WP_142705509.1">
    <property type="nucleotide sequence ID" value="NZ_VIRS01000010.1"/>
</dbReference>
<dbReference type="PANTHER" id="PTHR44757:SF2">
    <property type="entry name" value="BIOFILM ARCHITECTURE MAINTENANCE PROTEIN MBAA"/>
    <property type="match status" value="1"/>
</dbReference>
<feature type="transmembrane region" description="Helical" evidence="1">
    <location>
        <begin position="176"/>
        <end position="198"/>
    </location>
</feature>
<dbReference type="PROSITE" id="PS50887">
    <property type="entry name" value="GGDEF"/>
    <property type="match status" value="1"/>
</dbReference>
<dbReference type="InParanoid" id="A0A545ARR3"/>
<sequence>MPDVEHPPDGRWPLRAAGVLVAVNVAWVTTGLFHVWTRPLAGWIALPVTTLLAGYACWRLADHPTLDAATRRFWRQLTLACGLFTAATLSNAVDALGSGTPSQRLGPITLALYLAVLGLALWALLRLPPWQRTRADWIRFGLDACMVLVTVAALVWHFSIRNHDDWATETGSGGAMLAILVLTWLSVATFVKVAFAGAGCLDRRALHALAAGTAISAVVGALAPLLISRPYLSTSMVAAPVAAFGIHLAAVRQRQADPLAAAPRRPSPRVSLLPYLAVAAAAAVLLATGTTDPVETTIMQVVTVTLTLVVVARQVLALRDNNRLLATVEYQATHDGLTGIANRALLERHLDGLLAAQRRFHLVLLDVDDFKTVNDRLGHSVGDALLTVLSTRLTDVVGGHGLVARLGGDEFAIAVPEDADGAPDVEALVARVLAATREPVEVAEQTVLSGTSIGLATSRTGDDPPELLRRADVAMYAAKAAGGGRRHWFDPALDRAADETAHLSADLRRALAQEEMLVLFQPIVDLRTEATVGAEVLVRWQHPERGLVSPDVFVPLAERNGVIVELGYWVLEHACRHAAAWQVRYGDRAPTKISINVSARQLAQPDFVERVEKVVRETTVDARALVLEVTETAVFSTDVAIPQLTALRKLGLKVALDDFGTGHSSLSLLIDCPVDVLKVDKSFVSGPTADGAGAIITRNLIGFVNDFGIEAVAEGIETRVQAAWLRRAGYRLGQGYLFGCPMPAADLERRFAPPKED</sequence>
<keyword evidence="5" id="KW-1185">Reference proteome</keyword>
<gene>
    <name evidence="4" type="ORF">FL583_16330</name>
</gene>
<dbReference type="AlphaFoldDB" id="A0A545ARR3"/>
<feature type="transmembrane region" description="Helical" evidence="1">
    <location>
        <begin position="105"/>
        <end position="125"/>
    </location>
</feature>
<evidence type="ECO:0000313" key="5">
    <source>
        <dbReference type="Proteomes" id="UP000317982"/>
    </source>
</evidence>
<dbReference type="Gene3D" id="3.20.20.450">
    <property type="entry name" value="EAL domain"/>
    <property type="match status" value="1"/>
</dbReference>
<accession>A0A545ARR3</accession>
<comment type="caution">
    <text evidence="4">The sequence shown here is derived from an EMBL/GenBank/DDBJ whole genome shotgun (WGS) entry which is preliminary data.</text>
</comment>
<feature type="transmembrane region" description="Helical" evidence="1">
    <location>
        <begin position="40"/>
        <end position="61"/>
    </location>
</feature>
<dbReference type="InterPro" id="IPR035919">
    <property type="entry name" value="EAL_sf"/>
</dbReference>
<dbReference type="Proteomes" id="UP000317982">
    <property type="component" value="Unassembled WGS sequence"/>
</dbReference>
<feature type="transmembrane region" description="Helical" evidence="1">
    <location>
        <begin position="272"/>
        <end position="291"/>
    </location>
</feature>
<keyword evidence="1" id="KW-1133">Transmembrane helix</keyword>
<dbReference type="CDD" id="cd01949">
    <property type="entry name" value="GGDEF"/>
    <property type="match status" value="1"/>
</dbReference>
<dbReference type="InterPro" id="IPR001633">
    <property type="entry name" value="EAL_dom"/>
</dbReference>
<keyword evidence="1" id="KW-0812">Transmembrane</keyword>
<organism evidence="4 5">
    <name type="scientific">Cryptosporangium phraense</name>
    <dbReference type="NCBI Taxonomy" id="2593070"/>
    <lineage>
        <taxon>Bacteria</taxon>
        <taxon>Bacillati</taxon>
        <taxon>Actinomycetota</taxon>
        <taxon>Actinomycetes</taxon>
        <taxon>Cryptosporangiales</taxon>
        <taxon>Cryptosporangiaceae</taxon>
        <taxon>Cryptosporangium</taxon>
    </lineage>
</organism>
<dbReference type="Pfam" id="PF00990">
    <property type="entry name" value="GGDEF"/>
    <property type="match status" value="1"/>
</dbReference>
<dbReference type="InterPro" id="IPR000160">
    <property type="entry name" value="GGDEF_dom"/>
</dbReference>
<dbReference type="InterPro" id="IPR052155">
    <property type="entry name" value="Biofilm_reg_signaling"/>
</dbReference>
<dbReference type="CDD" id="cd01948">
    <property type="entry name" value="EAL"/>
    <property type="match status" value="1"/>
</dbReference>
<feature type="transmembrane region" description="Helical" evidence="1">
    <location>
        <begin position="231"/>
        <end position="251"/>
    </location>
</feature>
<keyword evidence="1" id="KW-0472">Membrane</keyword>
<dbReference type="Pfam" id="PF00563">
    <property type="entry name" value="EAL"/>
    <property type="match status" value="1"/>
</dbReference>
<dbReference type="PROSITE" id="PS50883">
    <property type="entry name" value="EAL"/>
    <property type="match status" value="1"/>
</dbReference>
<feature type="transmembrane region" description="Helical" evidence="1">
    <location>
        <begin position="137"/>
        <end position="156"/>
    </location>
</feature>
<feature type="transmembrane region" description="Helical" evidence="1">
    <location>
        <begin position="12"/>
        <end position="34"/>
    </location>
</feature>
<name>A0A545ARR3_9ACTN</name>